<feature type="domain" description="EF-hand" evidence="6">
    <location>
        <begin position="405"/>
        <end position="440"/>
    </location>
</feature>
<dbReference type="Proteomes" id="UP000230233">
    <property type="component" value="Chromosome II"/>
</dbReference>
<feature type="domain" description="EF-hand" evidence="6">
    <location>
        <begin position="195"/>
        <end position="230"/>
    </location>
</feature>
<reference evidence="8" key="1">
    <citation type="submission" date="2017-10" db="EMBL/GenBank/DDBJ databases">
        <title>Rapid genome shrinkage in a self-fertile nematode reveals novel sperm competition proteins.</title>
        <authorList>
            <person name="Yin D."/>
            <person name="Schwarz E.M."/>
            <person name="Thomas C.G."/>
            <person name="Felde R.L."/>
            <person name="Korf I.F."/>
            <person name="Cutter A.D."/>
            <person name="Schartner C.M."/>
            <person name="Ralston E.J."/>
            <person name="Meyer B.J."/>
            <person name="Haag E.S."/>
        </authorList>
    </citation>
    <scope>NUCLEOTIDE SEQUENCE [LARGE SCALE GENOMIC DNA]</scope>
    <source>
        <strain evidence="8">JU1422</strain>
    </source>
</reference>
<name>A0A2G5VD85_9PELO</name>
<evidence type="ECO:0000259" key="6">
    <source>
        <dbReference type="PROSITE" id="PS50222"/>
    </source>
</evidence>
<evidence type="ECO:0000256" key="5">
    <source>
        <dbReference type="SAM" id="SignalP"/>
    </source>
</evidence>
<feature type="chain" id="PRO_5013768040" description="EF-hand domain-containing protein" evidence="5">
    <location>
        <begin position="19"/>
        <end position="720"/>
    </location>
</feature>
<dbReference type="SUPFAM" id="SSF47473">
    <property type="entry name" value="EF-hand"/>
    <property type="match status" value="3"/>
</dbReference>
<dbReference type="Gene3D" id="1.10.238.10">
    <property type="entry name" value="EF-hand"/>
    <property type="match status" value="5"/>
</dbReference>
<comment type="caution">
    <text evidence="7">The sequence shown here is derived from an EMBL/GenBank/DDBJ whole genome shotgun (WGS) entry which is preliminary data.</text>
</comment>
<evidence type="ECO:0000313" key="8">
    <source>
        <dbReference type="Proteomes" id="UP000230233"/>
    </source>
</evidence>
<dbReference type="PANTHER" id="PTHR10827">
    <property type="entry name" value="RETICULOCALBIN"/>
    <property type="match status" value="1"/>
</dbReference>
<evidence type="ECO:0000256" key="2">
    <source>
        <dbReference type="ARBA" id="ARBA00022737"/>
    </source>
</evidence>
<feature type="domain" description="EF-hand" evidence="6">
    <location>
        <begin position="265"/>
        <end position="300"/>
    </location>
</feature>
<dbReference type="GO" id="GO:0005783">
    <property type="term" value="C:endoplasmic reticulum"/>
    <property type="evidence" value="ECO:0007669"/>
    <property type="project" value="TreeGrafter"/>
</dbReference>
<keyword evidence="8" id="KW-1185">Reference proteome</keyword>
<evidence type="ECO:0000313" key="7">
    <source>
        <dbReference type="EMBL" id="PIC49729.1"/>
    </source>
</evidence>
<feature type="compositionally biased region" description="Low complexity" evidence="4">
    <location>
        <begin position="641"/>
        <end position="655"/>
    </location>
</feature>
<dbReference type="SMART" id="SM00054">
    <property type="entry name" value="EFh"/>
    <property type="match status" value="10"/>
</dbReference>
<keyword evidence="2" id="KW-0677">Repeat</keyword>
<feature type="region of interest" description="Disordered" evidence="4">
    <location>
        <begin position="601"/>
        <end position="704"/>
    </location>
</feature>
<accession>A0A2G5VD85</accession>
<organism evidence="7 8">
    <name type="scientific">Caenorhabditis nigoni</name>
    <dbReference type="NCBI Taxonomy" id="1611254"/>
    <lineage>
        <taxon>Eukaryota</taxon>
        <taxon>Metazoa</taxon>
        <taxon>Ecdysozoa</taxon>
        <taxon>Nematoda</taxon>
        <taxon>Chromadorea</taxon>
        <taxon>Rhabditida</taxon>
        <taxon>Rhabditina</taxon>
        <taxon>Rhabditomorpha</taxon>
        <taxon>Rhabditoidea</taxon>
        <taxon>Rhabditidae</taxon>
        <taxon>Peloderinae</taxon>
        <taxon>Caenorhabditis</taxon>
    </lineage>
</organism>
<dbReference type="InterPro" id="IPR011992">
    <property type="entry name" value="EF-hand-dom_pair"/>
</dbReference>
<feature type="domain" description="EF-hand" evidence="6">
    <location>
        <begin position="335"/>
        <end position="370"/>
    </location>
</feature>
<dbReference type="GO" id="GO:0017156">
    <property type="term" value="P:calcium-ion regulated exocytosis"/>
    <property type="evidence" value="ECO:0007669"/>
    <property type="project" value="TreeGrafter"/>
</dbReference>
<dbReference type="GO" id="GO:0005509">
    <property type="term" value="F:calcium ion binding"/>
    <property type="evidence" value="ECO:0007669"/>
    <property type="project" value="InterPro"/>
</dbReference>
<evidence type="ECO:0000256" key="3">
    <source>
        <dbReference type="ARBA" id="ARBA00022837"/>
    </source>
</evidence>
<keyword evidence="3" id="KW-0106">Calcium</keyword>
<dbReference type="STRING" id="1611254.A0A2G5VD85"/>
<dbReference type="Pfam" id="PF13202">
    <property type="entry name" value="EF-hand_5"/>
    <property type="match status" value="2"/>
</dbReference>
<dbReference type="OrthoDB" id="26525at2759"/>
<dbReference type="AlphaFoldDB" id="A0A2G5VD85"/>
<dbReference type="PANTHER" id="PTHR10827:SF98">
    <property type="entry name" value="45 KDA CALCIUM-BINDING PROTEIN"/>
    <property type="match status" value="1"/>
</dbReference>
<keyword evidence="5" id="KW-0732">Signal</keyword>
<evidence type="ECO:0000256" key="1">
    <source>
        <dbReference type="ARBA" id="ARBA00022723"/>
    </source>
</evidence>
<protein>
    <recommendedName>
        <fullName evidence="6">EF-hand domain-containing protein</fullName>
    </recommendedName>
</protein>
<feature type="compositionally biased region" description="Low complexity" evidence="4">
    <location>
        <begin position="601"/>
        <end position="633"/>
    </location>
</feature>
<dbReference type="EMBL" id="PDUG01000002">
    <property type="protein sequence ID" value="PIC49729.1"/>
    <property type="molecule type" value="Genomic_DNA"/>
</dbReference>
<dbReference type="InterPro" id="IPR002048">
    <property type="entry name" value="EF_hand_dom"/>
</dbReference>
<dbReference type="PROSITE" id="PS00018">
    <property type="entry name" value="EF_HAND_1"/>
    <property type="match status" value="2"/>
</dbReference>
<dbReference type="Pfam" id="PF13499">
    <property type="entry name" value="EF-hand_7"/>
    <property type="match status" value="1"/>
</dbReference>
<dbReference type="PROSITE" id="PS50222">
    <property type="entry name" value="EF_HAND_2"/>
    <property type="match status" value="5"/>
</dbReference>
<evidence type="ECO:0000256" key="4">
    <source>
        <dbReference type="SAM" id="MobiDB-lite"/>
    </source>
</evidence>
<proteinExistence type="predicted"/>
<sequence>MRITVLTLSILLVTIANGFPVLPVVEDSSSMTSDAMPSEAPEVIQETPEEMTVPPPRVISPRVDVSVDVNEDGVLDIDEIRYAAFVHHGLSASVVEDMFKQVDTNHDNVLDAREFDAIRMLVLEKAENAALRYMQNIDTDRDGLLSLQEAQAYLLKEYGIGYHDVTRLWKLVPAELGDRMNSTLFSKLRRRVRGMTIRLARQMMKNADLNGDGHISVDEAQAIAFEQEGIGAGDVASMVGSVDENMDGELNAPEFADFERIVRARAIENSKKAMRVVDADNSGTLTLDEAKRVAFEHYGFDEATLSPFFGQADENEDGQLDNVEFAGFRSVIRARSVKDAMEKMKRIDTNGDGLVSTAEAIDSTKKEDDMDSEETLALFNIADQNKSGKLDKVELADFNRLVRLSSIKFATDHFKEFDLDGNDAVTFDEIAVLIEQKYGIPRNMIKTFFEQIDVDNSGDLMPAEIVDFRHLIRNHVSQQRQEKILLVLLQTTQSTTPPTTTTQGTPLITTTSSSASSSPPATSSSLSPSSSPTSLSTTTQITVTRAHPKRRLKVEVAEVIDESANDVIAQDILSQDVSTTTTRASTTTTTTIVIPTTKKVKTTTTTTTTQAPPTTSASTTTSTTNAPPTTTTTESHPEVVTPSTTPSTPPTTTTKPQRRTTRRPTPLSSAFKSEVVVEEIIYEDENGNPMNPKKRKAGGGKSDDVSYEEIIEYVDEPASN</sequence>
<feature type="domain" description="EF-hand" evidence="6">
    <location>
        <begin position="90"/>
        <end position="125"/>
    </location>
</feature>
<feature type="compositionally biased region" description="Low complexity" evidence="4">
    <location>
        <begin position="495"/>
        <end position="539"/>
    </location>
</feature>
<feature type="region of interest" description="Disordered" evidence="4">
    <location>
        <begin position="495"/>
        <end position="546"/>
    </location>
</feature>
<feature type="signal peptide" evidence="5">
    <location>
        <begin position="1"/>
        <end position="18"/>
    </location>
</feature>
<keyword evidence="1" id="KW-0479">Metal-binding</keyword>
<dbReference type="InterPro" id="IPR018247">
    <property type="entry name" value="EF_Hand_1_Ca_BS"/>
</dbReference>
<gene>
    <name evidence="7" type="primary">Cni-cbn-1</name>
    <name evidence="7" type="synonym">Cnig_chr_II.g8243</name>
    <name evidence="7" type="ORF">B9Z55_008243</name>
</gene>
<feature type="compositionally biased region" description="Acidic residues" evidence="4">
    <location>
        <begin position="676"/>
        <end position="686"/>
    </location>
</feature>